<evidence type="ECO:0000256" key="1">
    <source>
        <dbReference type="ARBA" id="ARBA00000085"/>
    </source>
</evidence>
<feature type="domain" description="PAC" evidence="17">
    <location>
        <begin position="1280"/>
        <end position="1331"/>
    </location>
</feature>
<accession>A0A1Y0D666</accession>
<dbReference type="SUPFAM" id="SSF55781">
    <property type="entry name" value="GAF domain-like"/>
    <property type="match status" value="2"/>
</dbReference>
<dbReference type="InterPro" id="IPR029151">
    <property type="entry name" value="Sensor-like_sf"/>
</dbReference>
<name>A0A1Y0D666_9GAMM</name>
<dbReference type="Pfam" id="PF01590">
    <property type="entry name" value="GAF"/>
    <property type="match status" value="2"/>
</dbReference>
<dbReference type="InterPro" id="IPR013655">
    <property type="entry name" value="PAS_fold_3"/>
</dbReference>
<evidence type="ECO:0000313" key="19">
    <source>
        <dbReference type="EMBL" id="ART82545.1"/>
    </source>
</evidence>
<dbReference type="Gene3D" id="3.30.565.10">
    <property type="entry name" value="Histidine kinase-like ATPase, C-terminal domain"/>
    <property type="match status" value="2"/>
</dbReference>
<dbReference type="CDD" id="cd00082">
    <property type="entry name" value="HisKA"/>
    <property type="match status" value="2"/>
</dbReference>
<dbReference type="CDD" id="cd12914">
    <property type="entry name" value="PDC1_DGC_like"/>
    <property type="match status" value="1"/>
</dbReference>
<dbReference type="Pfam" id="PF13426">
    <property type="entry name" value="PAS_9"/>
    <property type="match status" value="1"/>
</dbReference>
<feature type="domain" description="Histidine kinase" evidence="15">
    <location>
        <begin position="1335"/>
        <end position="1555"/>
    </location>
</feature>
<keyword evidence="11 14" id="KW-1133">Transmembrane helix</keyword>
<keyword evidence="7 14" id="KW-0812">Transmembrane</keyword>
<keyword evidence="5" id="KW-0597">Phosphoprotein</keyword>
<evidence type="ECO:0000259" key="16">
    <source>
        <dbReference type="PROSITE" id="PS50112"/>
    </source>
</evidence>
<dbReference type="Proteomes" id="UP000243937">
    <property type="component" value="Chromosome"/>
</dbReference>
<dbReference type="InterPro" id="IPR000700">
    <property type="entry name" value="PAS-assoc_C"/>
</dbReference>
<dbReference type="OrthoDB" id="9804645at2"/>
<dbReference type="InterPro" id="IPR005467">
    <property type="entry name" value="His_kinase_dom"/>
</dbReference>
<keyword evidence="20" id="KW-1185">Reference proteome</keyword>
<dbReference type="InterPro" id="IPR000014">
    <property type="entry name" value="PAS"/>
</dbReference>
<dbReference type="SMART" id="SM00388">
    <property type="entry name" value="HisKA"/>
    <property type="match status" value="2"/>
</dbReference>
<keyword evidence="4" id="KW-1003">Cell membrane</keyword>
<comment type="catalytic activity">
    <reaction evidence="1">
        <text>ATP + protein L-histidine = ADP + protein N-phospho-L-histidine.</text>
        <dbReference type="EC" id="2.7.13.3"/>
    </reaction>
</comment>
<dbReference type="InterPro" id="IPR001610">
    <property type="entry name" value="PAC"/>
</dbReference>
<evidence type="ECO:0000256" key="10">
    <source>
        <dbReference type="ARBA" id="ARBA00022840"/>
    </source>
</evidence>
<evidence type="ECO:0000256" key="8">
    <source>
        <dbReference type="ARBA" id="ARBA00022741"/>
    </source>
</evidence>
<keyword evidence="9" id="KW-0418">Kinase</keyword>
<keyword evidence="10" id="KW-0067">ATP-binding</keyword>
<evidence type="ECO:0000256" key="7">
    <source>
        <dbReference type="ARBA" id="ARBA00022692"/>
    </source>
</evidence>
<evidence type="ECO:0000256" key="5">
    <source>
        <dbReference type="ARBA" id="ARBA00022553"/>
    </source>
</evidence>
<dbReference type="SMART" id="SM00091">
    <property type="entry name" value="PAS"/>
    <property type="match status" value="3"/>
</dbReference>
<sequence>MRLSLKKQIVIIILAAAFVTIFAVLLTAYHMLVNGTERQLRDNQMAMTARAAEQVGQLLALRLNTLAHISVLLSNGQRLHSMTDLNHQLTRQRKINGYAMFPDGIVVLDKQGVAQAESLFVPGRVGVDYSSRPHVQQVLASKQVVISPPVIGQTSGQPLISMLQPILSDEGDLLGVLVGVINLAHASLLPQQSVRQARREGVQFKIIDTHNQLYAYNGEDSEQQTELAPLPAPLVDPLVDAAFSGFSSGIAELNTQQWVFAHTRLEVLDWVFVSAVPYARAIAPIKAFFVRFAAISILIGVVLSTLVFWRVWILMQPLETMTRQIRDMASEGCDSSPLSEAGVTEVSRLAQAFNQLTAERKALSEVKNDFVAVISHELRTPLTSINGALKLLGSGLIGPMPEKAHDLAELALRNGERLQLIINDLLDFNKLSSGKMTLAPVQIAMSDLIAEAVAANQPMASSYKVKLRLQVADSLTAFVDPLRLRQILDNLISNAIKFSPPEGWVTVRAETVKSGILRLTVSDQGSGIAADFSQHLFERFSQAEHGTMRASKGTGLGLTICKDLVTLMQGKIGFYNSAGAHFWLELPQFTPDLTQASTPALSPDKEPRHDATADPANEWHRLQALLKTGLLDSPPEAGLDRITRIAQQTFGVEIALVSLIDHDRQWFKSRQGLEVCETHRDLSFCGHAILDEAVFIVEDTLADLRFADNPLVLHAPAIRFYAGAPLRTNEGYRLGTLCVIDKQPRTFSEQDAQLLRELADCVEEQIRQRQLLELSQALEASEARAQLVIANASVGTWQWDLQTQECEFNERWARMLGYQLAELIPIDIETWRSRLHPEDLPKLADLLTRYLEGLEPKYEYKYRMRHKAGHWIWVQSRGQVVSRDAQGHALKLYGSHMDITAEHLALVQLERKNQALALLNRIAFELNGSLDDKINQALALGCQFLGLDIGIASEIIGDLYVVRWVAAAPEIGMSSGLHSGQHFVLEQTYCQLLLQQAGVLAIASMGESAFKQEGCYQQLGLESYLAIRLEVDGQLFGTLNFSDKQARAQPFDDTDRMFLGLLAHWLDEILSSKQHEERLTKLLDQMPGMLFQYRQWPDGHISFPYSSSGIKNIYGVTPAQVLQDAGQIFDCIYEPDVAKVRAANLLSEQQLATWYAQFRIKQTDGSLRWVEGRSQPERLDDGSTIWHGYLVDVQAEKQAQLAQVASEQRLRSLFELSSIGIALNDFYSGEFIDVNQALLDATGFDKAQLLSLDFRCLTPLEYQAQDQQAATELQASGRYAAYEKEYIRQDGSRFPVRQQGVLMTEADGRTLLWSLVEDISELKKVEQLQKEFVATVSHELRTPLTSITGSLGLLVQGVLGEVPPKVEQLLRVAYHNSQRLNLLINDLLDIEKLAAGKMYFDLQTHDLTALVKAAIAMNQPLGKERGVELLLITEISGARVLIDKDRFLQALSNLQANAIKFSPVDGRVTVAIEQGGAGYFRVRVQDQGEGVPLNFKDRIFEKFAQADSSDTRQKGGTGLGLAITRQLIEGMQGRVDYESVPGQGACFWLDVPVAPNVPVIP</sequence>
<dbReference type="Gene3D" id="1.10.287.130">
    <property type="match status" value="2"/>
</dbReference>
<evidence type="ECO:0000259" key="17">
    <source>
        <dbReference type="PROSITE" id="PS50113"/>
    </source>
</evidence>
<dbReference type="InterPro" id="IPR035965">
    <property type="entry name" value="PAS-like_dom_sf"/>
</dbReference>
<dbReference type="EC" id="2.7.13.3" evidence="3"/>
<dbReference type="NCBIfam" id="TIGR00229">
    <property type="entry name" value="sensory_box"/>
    <property type="match status" value="2"/>
</dbReference>
<evidence type="ECO:0000256" key="6">
    <source>
        <dbReference type="ARBA" id="ARBA00022679"/>
    </source>
</evidence>
<feature type="domain" description="Histidine kinase" evidence="15">
    <location>
        <begin position="373"/>
        <end position="590"/>
    </location>
</feature>
<dbReference type="PROSITE" id="PS50113">
    <property type="entry name" value="PAC"/>
    <property type="match status" value="2"/>
</dbReference>
<evidence type="ECO:0000256" key="9">
    <source>
        <dbReference type="ARBA" id="ARBA00022777"/>
    </source>
</evidence>
<comment type="subcellular location">
    <subcellularLocation>
        <location evidence="2">Cell membrane</location>
        <topology evidence="2">Multi-pass membrane protein</topology>
    </subcellularLocation>
</comment>
<dbReference type="InterPro" id="IPR003018">
    <property type="entry name" value="GAF"/>
</dbReference>
<dbReference type="RefSeq" id="WP_087036099.1">
    <property type="nucleotide sequence ID" value="NZ_CP021377.1"/>
</dbReference>
<evidence type="ECO:0000256" key="12">
    <source>
        <dbReference type="ARBA" id="ARBA00023012"/>
    </source>
</evidence>
<keyword evidence="12" id="KW-0902">Two-component regulatory system</keyword>
<dbReference type="InterPro" id="IPR003594">
    <property type="entry name" value="HATPase_dom"/>
</dbReference>
<dbReference type="CDD" id="cd00130">
    <property type="entry name" value="PAS"/>
    <property type="match status" value="1"/>
</dbReference>
<dbReference type="GO" id="GO:0000155">
    <property type="term" value="F:phosphorelay sensor kinase activity"/>
    <property type="evidence" value="ECO:0007669"/>
    <property type="project" value="InterPro"/>
</dbReference>
<reference evidence="19 20" key="1">
    <citation type="journal article" date="2014" name="Int. J. Syst. Evol. Microbiol.">
        <title>Oceanisphaera profunda sp. nov., a marine bacterium isolated from deep-sea sediment, and emended description of the genus Oceanisphaera.</title>
        <authorList>
            <person name="Xu Z."/>
            <person name="Zhang X.Y."/>
            <person name="Su H.N."/>
            <person name="Yu Z.C."/>
            <person name="Liu C."/>
            <person name="Li H."/>
            <person name="Chen X.L."/>
            <person name="Song X.Y."/>
            <person name="Xie B.B."/>
            <person name="Qin Q.L."/>
            <person name="Zhou B.C."/>
            <person name="Shi M."/>
            <person name="Huang Y."/>
            <person name="Zhang Y.Z."/>
        </authorList>
    </citation>
    <scope>NUCLEOTIDE SEQUENCE [LARGE SCALE GENOMIC DNA]</scope>
    <source>
        <strain evidence="19 20">SM1222</strain>
    </source>
</reference>
<evidence type="ECO:0000256" key="4">
    <source>
        <dbReference type="ARBA" id="ARBA00022475"/>
    </source>
</evidence>
<dbReference type="InterPro" id="IPR003660">
    <property type="entry name" value="HAMP_dom"/>
</dbReference>
<dbReference type="Gene3D" id="3.30.450.40">
    <property type="match status" value="2"/>
</dbReference>
<keyword evidence="6" id="KW-0808">Transferase</keyword>
<evidence type="ECO:0000256" key="14">
    <source>
        <dbReference type="SAM" id="Phobius"/>
    </source>
</evidence>
<dbReference type="SMART" id="SM00065">
    <property type="entry name" value="GAF"/>
    <property type="match status" value="2"/>
</dbReference>
<evidence type="ECO:0000313" key="20">
    <source>
        <dbReference type="Proteomes" id="UP000243937"/>
    </source>
</evidence>
<dbReference type="SUPFAM" id="SSF47384">
    <property type="entry name" value="Homodimeric domain of signal transducing histidine kinase"/>
    <property type="match status" value="2"/>
</dbReference>
<dbReference type="Pfam" id="PF08447">
    <property type="entry name" value="PAS_3"/>
    <property type="match status" value="2"/>
</dbReference>
<feature type="transmembrane region" description="Helical" evidence="14">
    <location>
        <begin position="288"/>
        <end position="312"/>
    </location>
</feature>
<dbReference type="PROSITE" id="PS50112">
    <property type="entry name" value="PAS"/>
    <property type="match status" value="1"/>
</dbReference>
<dbReference type="InterPro" id="IPR036097">
    <property type="entry name" value="HisK_dim/P_sf"/>
</dbReference>
<dbReference type="InterPro" id="IPR029016">
    <property type="entry name" value="GAF-like_dom_sf"/>
</dbReference>
<feature type="transmembrane region" description="Helical" evidence="14">
    <location>
        <begin position="9"/>
        <end position="32"/>
    </location>
</feature>
<evidence type="ECO:0000259" key="15">
    <source>
        <dbReference type="PROSITE" id="PS50109"/>
    </source>
</evidence>
<dbReference type="SUPFAM" id="SSF103190">
    <property type="entry name" value="Sensory domain-like"/>
    <property type="match status" value="1"/>
</dbReference>
<dbReference type="PANTHER" id="PTHR43711:SF31">
    <property type="entry name" value="HISTIDINE KINASE"/>
    <property type="match status" value="1"/>
</dbReference>
<feature type="domain" description="PAS" evidence="16">
    <location>
        <begin position="781"/>
        <end position="854"/>
    </location>
</feature>
<proteinExistence type="predicted"/>
<dbReference type="FunFam" id="1.10.287.130:FF:000001">
    <property type="entry name" value="Two-component sensor histidine kinase"/>
    <property type="match status" value="1"/>
</dbReference>
<organism evidence="19 20">
    <name type="scientific">Oceanisphaera profunda</name>
    <dbReference type="NCBI Taxonomy" id="1416627"/>
    <lineage>
        <taxon>Bacteria</taxon>
        <taxon>Pseudomonadati</taxon>
        <taxon>Pseudomonadota</taxon>
        <taxon>Gammaproteobacteria</taxon>
        <taxon>Aeromonadales</taxon>
        <taxon>Aeromonadaceae</taxon>
        <taxon>Oceanisphaera</taxon>
    </lineage>
</organism>
<dbReference type="GO" id="GO:0005524">
    <property type="term" value="F:ATP binding"/>
    <property type="evidence" value="ECO:0007669"/>
    <property type="project" value="UniProtKB-KW"/>
</dbReference>
<evidence type="ECO:0000256" key="3">
    <source>
        <dbReference type="ARBA" id="ARBA00012438"/>
    </source>
</evidence>
<dbReference type="PRINTS" id="PR00344">
    <property type="entry name" value="BCTRLSENSOR"/>
</dbReference>
<feature type="domain" description="PAC" evidence="17">
    <location>
        <begin position="858"/>
        <end position="911"/>
    </location>
</feature>
<gene>
    <name evidence="19" type="ORF">CBP31_07860</name>
</gene>
<dbReference type="SMART" id="SM00387">
    <property type="entry name" value="HATPase_c"/>
    <property type="match status" value="2"/>
</dbReference>
<dbReference type="KEGG" id="opf:CBP31_07860"/>
<dbReference type="FunFam" id="3.30.565.10:FF:000006">
    <property type="entry name" value="Sensor histidine kinase WalK"/>
    <property type="match status" value="1"/>
</dbReference>
<evidence type="ECO:0000256" key="2">
    <source>
        <dbReference type="ARBA" id="ARBA00004651"/>
    </source>
</evidence>
<dbReference type="Gene3D" id="3.30.450.20">
    <property type="entry name" value="PAS domain"/>
    <property type="match status" value="4"/>
</dbReference>
<dbReference type="EMBL" id="CP021377">
    <property type="protein sequence ID" value="ART82545.1"/>
    <property type="molecule type" value="Genomic_DNA"/>
</dbReference>
<keyword evidence="8" id="KW-0547">Nucleotide-binding</keyword>
<keyword evidence="13 14" id="KW-0472">Membrane</keyword>
<evidence type="ECO:0000256" key="13">
    <source>
        <dbReference type="ARBA" id="ARBA00023136"/>
    </source>
</evidence>
<dbReference type="InterPro" id="IPR003661">
    <property type="entry name" value="HisK_dim/P_dom"/>
</dbReference>
<feature type="domain" description="HAMP" evidence="18">
    <location>
        <begin position="312"/>
        <end position="365"/>
    </location>
</feature>
<dbReference type="PANTHER" id="PTHR43711">
    <property type="entry name" value="TWO-COMPONENT HISTIDINE KINASE"/>
    <property type="match status" value="1"/>
</dbReference>
<evidence type="ECO:0000256" key="11">
    <source>
        <dbReference type="ARBA" id="ARBA00022989"/>
    </source>
</evidence>
<dbReference type="SUPFAM" id="SSF55874">
    <property type="entry name" value="ATPase domain of HSP90 chaperone/DNA topoisomerase II/histidine kinase"/>
    <property type="match status" value="2"/>
</dbReference>
<dbReference type="SUPFAM" id="SSF55785">
    <property type="entry name" value="PYP-like sensor domain (PAS domain)"/>
    <property type="match status" value="3"/>
</dbReference>
<dbReference type="Pfam" id="PF02518">
    <property type="entry name" value="HATPase_c"/>
    <property type="match status" value="2"/>
</dbReference>
<dbReference type="InterPro" id="IPR004358">
    <property type="entry name" value="Sig_transdc_His_kin-like_C"/>
</dbReference>
<evidence type="ECO:0000259" key="18">
    <source>
        <dbReference type="PROSITE" id="PS50885"/>
    </source>
</evidence>
<dbReference type="InterPro" id="IPR036890">
    <property type="entry name" value="HATPase_C_sf"/>
</dbReference>
<dbReference type="PROSITE" id="PS50109">
    <property type="entry name" value="HIS_KIN"/>
    <property type="match status" value="2"/>
</dbReference>
<protein>
    <recommendedName>
        <fullName evidence="3">histidine kinase</fullName>
        <ecNumber evidence="3">2.7.13.3</ecNumber>
    </recommendedName>
</protein>
<dbReference type="CDD" id="cd06225">
    <property type="entry name" value="HAMP"/>
    <property type="match status" value="1"/>
</dbReference>
<dbReference type="SMART" id="SM00086">
    <property type="entry name" value="PAC"/>
    <property type="match status" value="3"/>
</dbReference>
<dbReference type="PROSITE" id="PS50885">
    <property type="entry name" value="HAMP"/>
    <property type="match status" value="1"/>
</dbReference>
<dbReference type="InterPro" id="IPR050736">
    <property type="entry name" value="Sensor_HK_Regulatory"/>
</dbReference>
<dbReference type="GO" id="GO:0005886">
    <property type="term" value="C:plasma membrane"/>
    <property type="evidence" value="ECO:0007669"/>
    <property type="project" value="UniProtKB-SubCell"/>
</dbReference>
<dbReference type="Pfam" id="PF00512">
    <property type="entry name" value="HisKA"/>
    <property type="match status" value="2"/>
</dbReference>